<comment type="caution">
    <text evidence="4">The sequence shown here is derived from an EMBL/GenBank/DDBJ whole genome shotgun (WGS) entry which is preliminary data.</text>
</comment>
<dbReference type="InterPro" id="IPR051545">
    <property type="entry name" value="NAD(P)H_dehydrogenase_qn"/>
</dbReference>
<comment type="similarity">
    <text evidence="1">Belongs to the NAD(P)H dehydrogenase (quinone) family.</text>
</comment>
<protein>
    <submittedName>
        <fullName evidence="4">NAD(P)H dehydrogenase (Quinone)</fullName>
    </submittedName>
</protein>
<evidence type="ECO:0000313" key="5">
    <source>
        <dbReference type="Proteomes" id="UP000017819"/>
    </source>
</evidence>
<dbReference type="InterPro" id="IPR029039">
    <property type="entry name" value="Flavoprotein-like_sf"/>
</dbReference>
<dbReference type="GO" id="GO:0005829">
    <property type="term" value="C:cytosol"/>
    <property type="evidence" value="ECO:0007669"/>
    <property type="project" value="TreeGrafter"/>
</dbReference>
<dbReference type="PANTHER" id="PTHR10204:SF34">
    <property type="entry name" value="NAD(P)H DEHYDROGENASE [QUINONE] 1 ISOFORM 1"/>
    <property type="match status" value="1"/>
</dbReference>
<reference evidence="4 5" key="1">
    <citation type="journal article" date="2014" name="Genome Announc.">
        <title>Draft Genome Sequence of Lutibaculum baratangense Strain AMV1T, Isolated from a Mud Volcano in Andamans, India.</title>
        <authorList>
            <person name="Singh A."/>
            <person name="Sreenivas A."/>
            <person name="Sathyanarayana Reddy G."/>
            <person name="Pinnaka A.K."/>
            <person name="Shivaji S."/>
        </authorList>
    </citation>
    <scope>NUCLEOTIDE SEQUENCE [LARGE SCALE GENOMIC DNA]</scope>
    <source>
        <strain evidence="4 5">AMV1</strain>
    </source>
</reference>
<feature type="domain" description="Flavodoxin-like fold" evidence="3">
    <location>
        <begin position="4"/>
        <end position="171"/>
    </location>
</feature>
<dbReference type="Pfam" id="PF02525">
    <property type="entry name" value="Flavodoxin_2"/>
    <property type="match status" value="1"/>
</dbReference>
<evidence type="ECO:0000313" key="4">
    <source>
        <dbReference type="EMBL" id="ESR23397.1"/>
    </source>
</evidence>
<dbReference type="Gene3D" id="3.40.50.360">
    <property type="match status" value="1"/>
</dbReference>
<dbReference type="PANTHER" id="PTHR10204">
    <property type="entry name" value="NAD P H OXIDOREDUCTASE-RELATED"/>
    <property type="match status" value="1"/>
</dbReference>
<sequence>MIRRILVIDGHPDPDLDHLDHALADAYRAGAEAAGHEVRLIRVGELDVPLLRRASDFEHGAVPPGLQPAVDALLWCDHLVVVFPLWLGMVPAALKGLLEQMARPGVAFAYTKRGPQAGLKGRSARIVVTMGMPAILYRLWFRAHGTRALERNVLRFVGIRPVRTTMFGMVEAGGRGRKRKWKWLEKMERLGRRGR</sequence>
<dbReference type="InterPro" id="IPR003680">
    <property type="entry name" value="Flavodoxin_fold"/>
</dbReference>
<dbReference type="STRING" id="631454.N177_3465"/>
<dbReference type="SUPFAM" id="SSF52218">
    <property type="entry name" value="Flavoproteins"/>
    <property type="match status" value="1"/>
</dbReference>
<accession>V4QUJ4</accession>
<dbReference type="AlphaFoldDB" id="V4QUJ4"/>
<dbReference type="GO" id="GO:0003955">
    <property type="term" value="F:NAD(P)H dehydrogenase (quinone) activity"/>
    <property type="evidence" value="ECO:0007669"/>
    <property type="project" value="TreeGrafter"/>
</dbReference>
<evidence type="ECO:0000259" key="3">
    <source>
        <dbReference type="Pfam" id="PF02525"/>
    </source>
</evidence>
<dbReference type="eggNOG" id="COG2249">
    <property type="taxonomic scope" value="Bacteria"/>
</dbReference>
<keyword evidence="5" id="KW-1185">Reference proteome</keyword>
<proteinExistence type="inferred from homology"/>
<keyword evidence="2" id="KW-0560">Oxidoreductase</keyword>
<dbReference type="Proteomes" id="UP000017819">
    <property type="component" value="Unassembled WGS sequence"/>
</dbReference>
<dbReference type="EMBL" id="AWXZ01000039">
    <property type="protein sequence ID" value="ESR23397.1"/>
    <property type="molecule type" value="Genomic_DNA"/>
</dbReference>
<gene>
    <name evidence="4" type="ORF">N177_3465</name>
</gene>
<evidence type="ECO:0000256" key="2">
    <source>
        <dbReference type="ARBA" id="ARBA00023002"/>
    </source>
</evidence>
<evidence type="ECO:0000256" key="1">
    <source>
        <dbReference type="ARBA" id="ARBA00006252"/>
    </source>
</evidence>
<dbReference type="RefSeq" id="WP_023433583.1">
    <property type="nucleotide sequence ID" value="NZ_AWXZ01000039.1"/>
</dbReference>
<dbReference type="OrthoDB" id="9798454at2"/>
<name>V4QUJ4_9HYPH</name>
<organism evidence="4 5">
    <name type="scientific">Lutibaculum baratangense AMV1</name>
    <dbReference type="NCBI Taxonomy" id="631454"/>
    <lineage>
        <taxon>Bacteria</taxon>
        <taxon>Pseudomonadati</taxon>
        <taxon>Pseudomonadota</taxon>
        <taxon>Alphaproteobacteria</taxon>
        <taxon>Hyphomicrobiales</taxon>
        <taxon>Tepidamorphaceae</taxon>
        <taxon>Lutibaculum</taxon>
    </lineage>
</organism>